<comment type="caution">
    <text evidence="1">The sequence shown here is derived from an EMBL/GenBank/DDBJ whole genome shotgun (WGS) entry which is preliminary data.</text>
</comment>
<name>A0AC61RD18_9FIRM</name>
<sequence>MKDLLVRVAIGGMLMVCGLICVAMPAQVYSFILDLTVVYCLLNCVYLAYMYSKEKKKADLLFSVLSFFFVIVLKEYTHFPEWIIRVTFGAYCLVCALAMLVQYVLHVINHIPGKIGFLFLTLLYALLGGFLLFNPEFETGLLMRFFGLYFVVLGIQYLHDAWESVQPEVRYRWKRHIRIMLPPVLCVFFPDWAIRSVNKYLSEGKTPELYDRKMDESTPLKVMVHVGPEGFQKVGHICFAYKDVVYSYGNYDVTSFRFNQTIGDGAFFNVPLEKYIPNAMRAEKNSIFEYGIHLEEEQIEEVERQLDLLERRAYRWYTKIEQEDGYDNFAAYRHDYPSRLHYRTGAKFYKLKKGKFKTYWVLGDNCAAFIDIILGQLGSDVLSVRGIITPGTYYDFLETEYGKRGSPIVYRTIHPWNDQLAHDYREKSRKFFA</sequence>
<protein>
    <submittedName>
        <fullName evidence="1">Uncharacterized protein</fullName>
    </submittedName>
</protein>
<gene>
    <name evidence="1" type="ORF">E5336_01400</name>
</gene>
<accession>A0AC61RD18</accession>
<reference evidence="1" key="1">
    <citation type="submission" date="2019-04" db="EMBL/GenBank/DDBJ databases">
        <title>Microbes associate with the intestines of laboratory mice.</title>
        <authorList>
            <person name="Navarre W."/>
            <person name="Wong E."/>
            <person name="Huang K."/>
            <person name="Tropini C."/>
            <person name="Ng K."/>
            <person name="Yu B."/>
        </authorList>
    </citation>
    <scope>NUCLEOTIDE SEQUENCE</scope>
    <source>
        <strain evidence="1">NM09_H32</strain>
    </source>
</reference>
<organism evidence="1 2">
    <name type="scientific">Dubosiella muris</name>
    <dbReference type="NCBI Taxonomy" id="3038133"/>
    <lineage>
        <taxon>Bacteria</taxon>
        <taxon>Bacillati</taxon>
        <taxon>Bacillota</taxon>
        <taxon>Erysipelotrichia</taxon>
        <taxon>Erysipelotrichales</taxon>
        <taxon>Erysipelotrichaceae</taxon>
        <taxon>Dubosiella</taxon>
    </lineage>
</organism>
<dbReference type="Proteomes" id="UP000308836">
    <property type="component" value="Unassembled WGS sequence"/>
</dbReference>
<evidence type="ECO:0000313" key="2">
    <source>
        <dbReference type="Proteomes" id="UP000308836"/>
    </source>
</evidence>
<keyword evidence="2" id="KW-1185">Reference proteome</keyword>
<dbReference type="EMBL" id="SRYG01000002">
    <property type="protein sequence ID" value="TGY67097.1"/>
    <property type="molecule type" value="Genomic_DNA"/>
</dbReference>
<proteinExistence type="predicted"/>
<evidence type="ECO:0000313" key="1">
    <source>
        <dbReference type="EMBL" id="TGY67097.1"/>
    </source>
</evidence>